<dbReference type="PANTHER" id="PTHR32009:SF155">
    <property type="entry name" value="DISEASE RESISTANCE PROTEIN (TIR-NBS-LRR CLASS)"/>
    <property type="match status" value="1"/>
</dbReference>
<dbReference type="InterPro" id="IPR000157">
    <property type="entry name" value="TIR_dom"/>
</dbReference>
<sequence length="188" mass="21493">MSSSSASSVRPIKYEVFLSFRGPDTRSNFTSHLYGTLRRFGIPTFIDDRLERGEEIEPAILRAIEDSRISVIIFSKDYASSSYCLDELVKIFECKDKYGQKVITVFYHIDPADVDNQTGSFGESIAKHKQKQDLKVLTDSRVRNWRIALTRAASISGEFLNGSSSRFLDPFLLKDHRLNTQRRLIFGL</sequence>
<dbReference type="SMART" id="SM00255">
    <property type="entry name" value="TIR"/>
    <property type="match status" value="1"/>
</dbReference>
<name>A0ABQ9LYY1_HEVBR</name>
<dbReference type="EMBL" id="JARPOI010000009">
    <property type="protein sequence ID" value="KAJ9173234.1"/>
    <property type="molecule type" value="Genomic_DNA"/>
</dbReference>
<evidence type="ECO:0000256" key="1">
    <source>
        <dbReference type="ARBA" id="ARBA00023027"/>
    </source>
</evidence>
<feature type="domain" description="TIR" evidence="2">
    <location>
        <begin position="12"/>
        <end position="180"/>
    </location>
</feature>
<dbReference type="Gene3D" id="3.40.50.10140">
    <property type="entry name" value="Toll/interleukin-1 receptor homology (TIR) domain"/>
    <property type="match status" value="1"/>
</dbReference>
<dbReference type="Proteomes" id="UP001174677">
    <property type="component" value="Chromosome 9"/>
</dbReference>
<dbReference type="PROSITE" id="PS50104">
    <property type="entry name" value="TIR"/>
    <property type="match status" value="1"/>
</dbReference>
<keyword evidence="4" id="KW-1185">Reference proteome</keyword>
<dbReference type="InterPro" id="IPR035897">
    <property type="entry name" value="Toll_tir_struct_dom_sf"/>
</dbReference>
<protein>
    <recommendedName>
        <fullName evidence="2">TIR domain-containing protein</fullName>
    </recommendedName>
</protein>
<dbReference type="Pfam" id="PF01582">
    <property type="entry name" value="TIR"/>
    <property type="match status" value="1"/>
</dbReference>
<reference evidence="3" key="1">
    <citation type="journal article" date="2023" name="Plant Biotechnol. J.">
        <title>Chromosome-level wild Hevea brasiliensis genome provides new tools for genomic-assisted breeding and valuable loci to elevate rubber yield.</title>
        <authorList>
            <person name="Cheng H."/>
            <person name="Song X."/>
            <person name="Hu Y."/>
            <person name="Wu T."/>
            <person name="Yang Q."/>
            <person name="An Z."/>
            <person name="Feng S."/>
            <person name="Deng Z."/>
            <person name="Wu W."/>
            <person name="Zeng X."/>
            <person name="Tu M."/>
            <person name="Wang X."/>
            <person name="Huang H."/>
        </authorList>
    </citation>
    <scope>NUCLEOTIDE SEQUENCE</scope>
    <source>
        <strain evidence="3">MT/VB/25A 57/8</strain>
    </source>
</reference>
<evidence type="ECO:0000313" key="4">
    <source>
        <dbReference type="Proteomes" id="UP001174677"/>
    </source>
</evidence>
<dbReference type="SUPFAM" id="SSF52200">
    <property type="entry name" value="Toll/Interleukin receptor TIR domain"/>
    <property type="match status" value="1"/>
</dbReference>
<organism evidence="3 4">
    <name type="scientific">Hevea brasiliensis</name>
    <name type="common">Para rubber tree</name>
    <name type="synonym">Siphonia brasiliensis</name>
    <dbReference type="NCBI Taxonomy" id="3981"/>
    <lineage>
        <taxon>Eukaryota</taxon>
        <taxon>Viridiplantae</taxon>
        <taxon>Streptophyta</taxon>
        <taxon>Embryophyta</taxon>
        <taxon>Tracheophyta</taxon>
        <taxon>Spermatophyta</taxon>
        <taxon>Magnoliopsida</taxon>
        <taxon>eudicotyledons</taxon>
        <taxon>Gunneridae</taxon>
        <taxon>Pentapetalae</taxon>
        <taxon>rosids</taxon>
        <taxon>fabids</taxon>
        <taxon>Malpighiales</taxon>
        <taxon>Euphorbiaceae</taxon>
        <taxon>Crotonoideae</taxon>
        <taxon>Micrandreae</taxon>
        <taxon>Hevea</taxon>
    </lineage>
</organism>
<evidence type="ECO:0000313" key="3">
    <source>
        <dbReference type="EMBL" id="KAJ9173234.1"/>
    </source>
</evidence>
<keyword evidence="1" id="KW-0520">NAD</keyword>
<accession>A0ABQ9LYY1</accession>
<dbReference type="PANTHER" id="PTHR32009">
    <property type="entry name" value="TMV RESISTANCE PROTEIN N-LIKE"/>
    <property type="match status" value="1"/>
</dbReference>
<evidence type="ECO:0000259" key="2">
    <source>
        <dbReference type="PROSITE" id="PS50104"/>
    </source>
</evidence>
<gene>
    <name evidence="3" type="ORF">P3X46_016393</name>
</gene>
<proteinExistence type="predicted"/>
<comment type="caution">
    <text evidence="3">The sequence shown here is derived from an EMBL/GenBank/DDBJ whole genome shotgun (WGS) entry which is preliminary data.</text>
</comment>